<dbReference type="InterPro" id="IPR001647">
    <property type="entry name" value="HTH_TetR"/>
</dbReference>
<keyword evidence="3 7" id="KW-0805">Transcription regulation</keyword>
<comment type="function">
    <text evidence="7">Repressor involved in choline regulation of the bet genes.</text>
</comment>
<comment type="function">
    <text evidence="6">Repressor involved in the biosynthesis of the osmoprotectant glycine betaine. It represses transcription of the choline transporter BetT and the genes of BetAB involved in the synthesis of glycine betaine.</text>
</comment>
<dbReference type="InterPro" id="IPR023772">
    <property type="entry name" value="DNA-bd_HTH_TetR-type_CS"/>
</dbReference>
<feature type="domain" description="HTH tetR-type" evidence="9">
    <location>
        <begin position="8"/>
        <end position="68"/>
    </location>
</feature>
<dbReference type="HAMAP" id="MF_00768">
    <property type="entry name" value="HTH_type_BetI"/>
    <property type="match status" value="1"/>
</dbReference>
<reference evidence="11" key="1">
    <citation type="journal article" date="2019" name="Int. J. Syst. Evol. Microbiol.">
        <title>The Global Catalogue of Microorganisms (GCM) 10K type strain sequencing project: providing services to taxonomists for standard genome sequencing and annotation.</title>
        <authorList>
            <consortium name="The Broad Institute Genomics Platform"/>
            <consortium name="The Broad Institute Genome Sequencing Center for Infectious Disease"/>
            <person name="Wu L."/>
            <person name="Ma J."/>
        </authorList>
    </citation>
    <scope>NUCLEOTIDE SEQUENCE [LARGE SCALE GENOMIC DNA]</scope>
    <source>
        <strain evidence="11">CGMCC 4.7192</strain>
    </source>
</reference>
<dbReference type="InterPro" id="IPR039538">
    <property type="entry name" value="BetI_C"/>
</dbReference>
<proteinExistence type="inferred from homology"/>
<evidence type="ECO:0000256" key="1">
    <source>
        <dbReference type="ARBA" id="ARBA00004719"/>
    </source>
</evidence>
<dbReference type="PANTHER" id="PTHR43479:SF11">
    <property type="entry name" value="ACREF_ENVCD OPERON REPRESSOR-RELATED"/>
    <property type="match status" value="1"/>
</dbReference>
<dbReference type="PRINTS" id="PR00455">
    <property type="entry name" value="HTHTETR"/>
</dbReference>
<evidence type="ECO:0000256" key="8">
    <source>
        <dbReference type="PROSITE-ProRule" id="PRU00335"/>
    </source>
</evidence>
<dbReference type="InterPro" id="IPR009057">
    <property type="entry name" value="Homeodomain-like_sf"/>
</dbReference>
<evidence type="ECO:0000313" key="10">
    <source>
        <dbReference type="EMBL" id="MFD2207123.1"/>
    </source>
</evidence>
<protein>
    <recommendedName>
        <fullName evidence="7">HTH-type transcriptional regulator BetI</fullName>
    </recommendedName>
</protein>
<dbReference type="NCBIfam" id="TIGR03384">
    <property type="entry name" value="betaine_BetI"/>
    <property type="match status" value="1"/>
</dbReference>
<dbReference type="Pfam" id="PF13977">
    <property type="entry name" value="TetR_C_6"/>
    <property type="match status" value="1"/>
</dbReference>
<dbReference type="Pfam" id="PF00440">
    <property type="entry name" value="TetR_N"/>
    <property type="match status" value="1"/>
</dbReference>
<dbReference type="PROSITE" id="PS01081">
    <property type="entry name" value="HTH_TETR_1"/>
    <property type="match status" value="1"/>
</dbReference>
<dbReference type="PANTHER" id="PTHR43479">
    <property type="entry name" value="ACREF/ENVCD OPERON REPRESSOR-RELATED"/>
    <property type="match status" value="1"/>
</dbReference>
<dbReference type="RefSeq" id="WP_380253448.1">
    <property type="nucleotide sequence ID" value="NZ_JBHUII010000011.1"/>
</dbReference>
<evidence type="ECO:0000313" key="11">
    <source>
        <dbReference type="Proteomes" id="UP001597294"/>
    </source>
</evidence>
<dbReference type="InterPro" id="IPR036271">
    <property type="entry name" value="Tet_transcr_reg_TetR-rel_C_sf"/>
</dbReference>
<keyword evidence="2 7" id="KW-0678">Repressor</keyword>
<evidence type="ECO:0000256" key="3">
    <source>
        <dbReference type="ARBA" id="ARBA00023015"/>
    </source>
</evidence>
<keyword evidence="4 7" id="KW-0238">DNA-binding</keyword>
<evidence type="ECO:0000256" key="2">
    <source>
        <dbReference type="ARBA" id="ARBA00022491"/>
    </source>
</evidence>
<name>A0ABW5BQK6_9PROT</name>
<organism evidence="10 11">
    <name type="scientific">Kiloniella antarctica</name>
    <dbReference type="NCBI Taxonomy" id="1550907"/>
    <lineage>
        <taxon>Bacteria</taxon>
        <taxon>Pseudomonadati</taxon>
        <taxon>Pseudomonadota</taxon>
        <taxon>Alphaproteobacteria</taxon>
        <taxon>Rhodospirillales</taxon>
        <taxon>Kiloniellaceae</taxon>
        <taxon>Kiloniella</taxon>
    </lineage>
</organism>
<dbReference type="NCBIfam" id="NF001978">
    <property type="entry name" value="PRK00767.1"/>
    <property type="match status" value="1"/>
</dbReference>
<dbReference type="InterPro" id="IPR050624">
    <property type="entry name" value="HTH-type_Tx_Regulator"/>
</dbReference>
<sequence length="205" mass="23774">MPKLGMETIRKKQLIEATITSIHECGFSDISLRMISQKAGVSTGIVHHYFRDKNDLLQATMRKMLEDLRISVLQHLKGTLSPEERIEALLSAYLDPKLFEPETVSAWLAFWAHVPHSDRLKRLQHVYEKRQMSTFRHAFKSLLPHEKAEKAARGIVALIDGLWIRTSLQENVIDYEQAHEIVQQYYEMLLYQNSKTKLGRKNATC</sequence>
<keyword evidence="5 7" id="KW-0804">Transcription</keyword>
<dbReference type="InterPro" id="IPR017757">
    <property type="entry name" value="Tscrpt_rep_BetI"/>
</dbReference>
<evidence type="ECO:0000259" key="9">
    <source>
        <dbReference type="PROSITE" id="PS50977"/>
    </source>
</evidence>
<dbReference type="Gene3D" id="1.10.357.10">
    <property type="entry name" value="Tetracycline Repressor, domain 2"/>
    <property type="match status" value="1"/>
</dbReference>
<comment type="caution">
    <text evidence="10">The sequence shown here is derived from an EMBL/GenBank/DDBJ whole genome shotgun (WGS) entry which is preliminary data.</text>
</comment>
<comment type="pathway">
    <text evidence="1 7">Amine and polyamine biosynthesis; betaine biosynthesis via choline pathway [regulation].</text>
</comment>
<dbReference type="SUPFAM" id="SSF46689">
    <property type="entry name" value="Homeodomain-like"/>
    <property type="match status" value="1"/>
</dbReference>
<feature type="DNA-binding region" description="H-T-H motif" evidence="7 8">
    <location>
        <begin position="31"/>
        <end position="50"/>
    </location>
</feature>
<dbReference type="EMBL" id="JBHUII010000011">
    <property type="protein sequence ID" value="MFD2207123.1"/>
    <property type="molecule type" value="Genomic_DNA"/>
</dbReference>
<dbReference type="Proteomes" id="UP001597294">
    <property type="component" value="Unassembled WGS sequence"/>
</dbReference>
<accession>A0ABW5BQK6</accession>
<evidence type="ECO:0000256" key="6">
    <source>
        <dbReference type="ARBA" id="ARBA00024936"/>
    </source>
</evidence>
<dbReference type="SUPFAM" id="SSF48498">
    <property type="entry name" value="Tetracyclin repressor-like, C-terminal domain"/>
    <property type="match status" value="1"/>
</dbReference>
<gene>
    <name evidence="7 10" type="primary">betI</name>
    <name evidence="10" type="ORF">ACFSKO_15955</name>
</gene>
<evidence type="ECO:0000256" key="4">
    <source>
        <dbReference type="ARBA" id="ARBA00023125"/>
    </source>
</evidence>
<evidence type="ECO:0000256" key="5">
    <source>
        <dbReference type="ARBA" id="ARBA00023163"/>
    </source>
</evidence>
<evidence type="ECO:0000256" key="7">
    <source>
        <dbReference type="HAMAP-Rule" id="MF_00768"/>
    </source>
</evidence>
<dbReference type="PROSITE" id="PS50977">
    <property type="entry name" value="HTH_TETR_2"/>
    <property type="match status" value="1"/>
</dbReference>
<keyword evidence="11" id="KW-1185">Reference proteome</keyword>